<feature type="domain" description="Duffy-binding-like" evidence="6">
    <location>
        <begin position="561"/>
        <end position="715"/>
    </location>
</feature>
<feature type="region of interest" description="Disordered" evidence="1">
    <location>
        <begin position="308"/>
        <end position="328"/>
    </location>
</feature>
<dbReference type="Gene3D" id="1.20.58.830">
    <property type="match status" value="2"/>
</dbReference>
<accession>W4I866</accession>
<gene>
    <name evidence="7" type="ORF">PFNF135_06294</name>
</gene>
<feature type="region of interest" description="Disordered" evidence="1">
    <location>
        <begin position="116"/>
        <end position="233"/>
    </location>
</feature>
<feature type="region of interest" description="Disordered" evidence="1">
    <location>
        <begin position="1001"/>
        <end position="1080"/>
    </location>
</feature>
<dbReference type="Pfam" id="PF18562">
    <property type="entry name" value="CIDR1_gamma"/>
    <property type="match status" value="1"/>
</dbReference>
<dbReference type="Gene3D" id="1.20.58.1930">
    <property type="match status" value="1"/>
</dbReference>
<keyword evidence="2" id="KW-1133">Transmembrane helix</keyword>
<dbReference type="InterPro" id="IPR041480">
    <property type="entry name" value="CIDR1_gamma"/>
</dbReference>
<feature type="region of interest" description="Disordered" evidence="1">
    <location>
        <begin position="957"/>
        <end position="988"/>
    </location>
</feature>
<feature type="compositionally biased region" description="Low complexity" evidence="1">
    <location>
        <begin position="655"/>
        <end position="668"/>
    </location>
</feature>
<dbReference type="AlphaFoldDB" id="W4I866"/>
<dbReference type="InterPro" id="IPR054595">
    <property type="entry name" value="DBL_C"/>
</dbReference>
<evidence type="ECO:0000259" key="4">
    <source>
        <dbReference type="Pfam" id="PF05424"/>
    </source>
</evidence>
<dbReference type="GO" id="GO:0046789">
    <property type="term" value="F:host cell surface receptor binding"/>
    <property type="evidence" value="ECO:0007669"/>
    <property type="project" value="InterPro"/>
</dbReference>
<evidence type="ECO:0000259" key="3">
    <source>
        <dbReference type="Pfam" id="PF03011"/>
    </source>
</evidence>
<dbReference type="InterPro" id="IPR004258">
    <property type="entry name" value="DBL"/>
</dbReference>
<sequence>KFAQTPQFLRWFTEWGEDFCKQRDVKVKELVKQCTGYDCGNTQNGKKEACKNACKKYQEWLKKWRENYDKQKVKFKTDKEGYNDDPDTIQSTEAYEYLGKKLKNITFTSGTTNGDCNCMKEKSKQESHDGSITDSMPASLDDEPEEVRGKCTCPPTPPKAQPGGAGRSGTFTPPEEEEEEEEEVDENEEEEDEDDNSEDTTENKDQEEEETPPGPQDQDAKEPEAEAPPTDHKLNVCSIVDGILTKDNLEAACKQKYDGKYYGWKCVTPSGKPSDTGSSGATTGGSICVPPRRRKLYVGKLQEWATKTETQEDGKAQTQTSDQKTPSDKLRDAFIKSAAIETFFLWDRYKKEWTAQKLAEQEQSGLLLGGVGVPGAGPPQQHGSESDNPQNQLKRGTIPPDFLRQMFYTLGDYRDIYVGNTDIVSKASSDDKKSMETIEKKIEQILPKNGDTPPPGQNSDKRTALWGDFAQDIWNGMICALTYKENGSDKPQVDDKVKGQLFESDGKKPKDTYKYTDVKLNENSGPMHTTQTPSHSGDDPLNNPKLTQFVERPPYFRYLEEWGQNFCKERKKRLEKIKVDCEVDENTGGRGNGKVCSGYGEDCKKMLDDDYDTVPSFEYPGCATSCSSYRKWIKGKRKEYDEQQNAYNEQKNSYQRQRNGAGRNNNDNEFYTKLEKNWNTAASFLQSLKVSCKNDSGNDDIKTEFSNPEITFRPAKNCDPCSEFNVNCKNCNGGGTKVNCNGGKISAENINNSTDINMLVSDDSATEFKDGLSECKDKGIFKGIRKDEWTCEKVCGYVVCKPKKVNGETVTKEKDNGKHIVQIRALLRLWLEYFLEDYKKIKHKISHCTKNREVPTCINGCVEKWVEEKRKEWENIKKRFLEQYKNKDSDNSFPVKTILEELIPQIGAANEKNYVIKLSKFGNSCACSASASSTNGNEDAIDCMLQKLQKKIDDCKNKPSGTDCHPSTPVEDDDEPLEEEKNTEEAKKMMPKICKDVVQEAEAVDEGGCTPDVKKEEEKKEEKKKPEQTPILKPEEEAPAPEDTEKAKPPEPEAPPAATPKLPKPPKPQRPRRPRRTLELLDNPPFKTALMSSTIMWSIGIGFAALTYFLLKVNESIYMYVFSVGVRLDICICFIYIYVFIIEIEKKKKKEKGI</sequence>
<evidence type="ECO:0000259" key="5">
    <source>
        <dbReference type="Pfam" id="PF18562"/>
    </source>
</evidence>
<feature type="compositionally biased region" description="Polar residues" evidence="1">
    <location>
        <begin position="521"/>
        <end position="535"/>
    </location>
</feature>
<evidence type="ECO:0000256" key="2">
    <source>
        <dbReference type="SAM" id="Phobius"/>
    </source>
</evidence>
<feature type="compositionally biased region" description="Basic and acidic residues" evidence="1">
    <location>
        <begin position="118"/>
        <end position="131"/>
    </location>
</feature>
<reference evidence="7 8" key="1">
    <citation type="submission" date="2013-02" db="EMBL/GenBank/DDBJ databases">
        <title>The Genome Annotation of Plasmodium falciparum NF135/5.C10.</title>
        <authorList>
            <consortium name="The Broad Institute Genome Sequencing Platform"/>
            <consortium name="The Broad Institute Genome Sequencing Center for Infectious Disease"/>
            <person name="Neafsey D."/>
            <person name="Hoffman S."/>
            <person name="Volkman S."/>
            <person name="Rosenthal P."/>
            <person name="Walker B."/>
            <person name="Young S.K."/>
            <person name="Zeng Q."/>
            <person name="Gargeya S."/>
            <person name="Fitzgerald M."/>
            <person name="Haas B."/>
            <person name="Abouelleil A."/>
            <person name="Allen A.W."/>
            <person name="Alvarado L."/>
            <person name="Arachchi H.M."/>
            <person name="Berlin A.M."/>
            <person name="Chapman S.B."/>
            <person name="Gainer-Dewar J."/>
            <person name="Goldberg J."/>
            <person name="Griggs A."/>
            <person name="Gujja S."/>
            <person name="Hansen M."/>
            <person name="Howarth C."/>
            <person name="Imamovic A."/>
            <person name="Ireland A."/>
            <person name="Larimer J."/>
            <person name="McCowan C."/>
            <person name="Murphy C."/>
            <person name="Pearson M."/>
            <person name="Poon T.W."/>
            <person name="Priest M."/>
            <person name="Roberts A."/>
            <person name="Saif S."/>
            <person name="Shea T."/>
            <person name="Sisk P."/>
            <person name="Sykes S."/>
            <person name="Wortman J."/>
            <person name="Nusbaum C."/>
            <person name="Birren B."/>
        </authorList>
    </citation>
    <scope>NUCLEOTIDE SEQUENCE [LARGE SCALE GENOMIC DNA]</scope>
    <source>
        <strain evidence="7 8">NF135/5.C10</strain>
    </source>
</reference>
<evidence type="ECO:0000313" key="7">
    <source>
        <dbReference type="EMBL" id="ETW39325.1"/>
    </source>
</evidence>
<feature type="transmembrane region" description="Helical" evidence="2">
    <location>
        <begin position="1117"/>
        <end position="1142"/>
    </location>
</feature>
<dbReference type="SUPFAM" id="SSF140924">
    <property type="entry name" value="Duffy binding domain-like"/>
    <property type="match status" value="3"/>
</dbReference>
<dbReference type="Gene3D" id="1.20.1310.20">
    <property type="entry name" value="Duffy-antigen binding domain"/>
    <property type="match status" value="1"/>
</dbReference>
<dbReference type="Pfam" id="PF03011">
    <property type="entry name" value="PFEMP"/>
    <property type="match status" value="1"/>
</dbReference>
<feature type="compositionally biased region" description="Basic and acidic residues" evidence="1">
    <location>
        <begin position="218"/>
        <end position="233"/>
    </location>
</feature>
<feature type="domain" description="Duffy-binding-like" evidence="3">
    <location>
        <begin position="826"/>
        <end position="960"/>
    </location>
</feature>
<evidence type="ECO:0000256" key="1">
    <source>
        <dbReference type="SAM" id="MobiDB-lite"/>
    </source>
</evidence>
<protein>
    <recommendedName>
        <fullName evidence="9">Duffy-binding-like domain-containing protein</fullName>
    </recommendedName>
</protein>
<feature type="compositionally biased region" description="Polar residues" evidence="1">
    <location>
        <begin position="381"/>
        <end position="394"/>
    </location>
</feature>
<evidence type="ECO:0000259" key="6">
    <source>
        <dbReference type="Pfam" id="PF22672"/>
    </source>
</evidence>
<reference evidence="7 8" key="2">
    <citation type="submission" date="2013-02" db="EMBL/GenBank/DDBJ databases">
        <title>The Genome Sequence of Plasmodium falciparum NF135/5.C10.</title>
        <authorList>
            <consortium name="The Broad Institute Genome Sequencing Platform"/>
            <consortium name="The Broad Institute Genome Sequencing Center for Infectious Disease"/>
            <person name="Neafsey D."/>
            <person name="Cheeseman I."/>
            <person name="Volkman S."/>
            <person name="Adams J."/>
            <person name="Walker B."/>
            <person name="Young S.K."/>
            <person name="Zeng Q."/>
            <person name="Gargeya S."/>
            <person name="Fitzgerald M."/>
            <person name="Haas B."/>
            <person name="Abouelleil A."/>
            <person name="Alvarado L."/>
            <person name="Arachchi H.M."/>
            <person name="Berlin A.M."/>
            <person name="Chapman S.B."/>
            <person name="Dewar J."/>
            <person name="Goldberg J."/>
            <person name="Griggs A."/>
            <person name="Gujja S."/>
            <person name="Hansen M."/>
            <person name="Howarth C."/>
            <person name="Imamovic A."/>
            <person name="Larimer J."/>
            <person name="McCowan C."/>
            <person name="Murphy C."/>
            <person name="Neiman D."/>
            <person name="Pearson M."/>
            <person name="Priest M."/>
            <person name="Roberts A."/>
            <person name="Saif S."/>
            <person name="Shea T."/>
            <person name="Sisk P."/>
            <person name="Sykes S."/>
            <person name="Wortman J."/>
            <person name="Nusbaum C."/>
            <person name="Birren B."/>
        </authorList>
    </citation>
    <scope>NUCLEOTIDE SEQUENCE [LARGE SCALE GENOMIC DNA]</scope>
    <source>
        <strain evidence="7 8">NF135/5.C10</strain>
    </source>
</reference>
<keyword evidence="2" id="KW-0812">Transmembrane</keyword>
<dbReference type="FunFam" id="1.20.58.1930:FF:000001">
    <property type="entry name" value="Erythrocyte membrane protein 1, PfEMP1"/>
    <property type="match status" value="1"/>
</dbReference>
<dbReference type="InterPro" id="IPR008602">
    <property type="entry name" value="Duffy-antigen-binding"/>
</dbReference>
<feature type="compositionally biased region" description="Acidic residues" evidence="1">
    <location>
        <begin position="174"/>
        <end position="211"/>
    </location>
</feature>
<feature type="compositionally biased region" description="Basic and acidic residues" evidence="1">
    <location>
        <begin position="1012"/>
        <end position="1027"/>
    </location>
</feature>
<name>W4I866_PLAFA</name>
<keyword evidence="2" id="KW-0472">Membrane</keyword>
<dbReference type="EMBL" id="KI926214">
    <property type="protein sequence ID" value="ETW39325.1"/>
    <property type="molecule type" value="Genomic_DNA"/>
</dbReference>
<dbReference type="InterPro" id="IPR042202">
    <property type="entry name" value="Duffy-ag-bd_sf"/>
</dbReference>
<evidence type="ECO:0000313" key="8">
    <source>
        <dbReference type="Proteomes" id="UP000019114"/>
    </source>
</evidence>
<feature type="transmembrane region" description="Helical" evidence="2">
    <location>
        <begin position="1089"/>
        <end position="1111"/>
    </location>
</feature>
<dbReference type="Proteomes" id="UP000019114">
    <property type="component" value="Unassembled WGS sequence"/>
</dbReference>
<feature type="compositionally biased region" description="Pro residues" evidence="1">
    <location>
        <begin position="1052"/>
        <end position="1066"/>
    </location>
</feature>
<evidence type="ECO:0008006" key="9">
    <source>
        <dbReference type="Google" id="ProtNLM"/>
    </source>
</evidence>
<feature type="non-terminal residue" evidence="7">
    <location>
        <position position="1"/>
    </location>
</feature>
<dbReference type="FunFam" id="1.20.58.830:FF:000001">
    <property type="entry name" value="Erythrocyte membrane protein 1, PfEMP1"/>
    <property type="match status" value="1"/>
</dbReference>
<dbReference type="Pfam" id="PF05424">
    <property type="entry name" value="Duffy_binding"/>
    <property type="match status" value="1"/>
</dbReference>
<feature type="region of interest" description="Disordered" evidence="1">
    <location>
        <begin position="519"/>
        <end position="542"/>
    </location>
</feature>
<organism evidence="7 8">
    <name type="scientific">Plasmodium falciparum NF135/5.C10</name>
    <dbReference type="NCBI Taxonomy" id="1036726"/>
    <lineage>
        <taxon>Eukaryota</taxon>
        <taxon>Sar</taxon>
        <taxon>Alveolata</taxon>
        <taxon>Apicomplexa</taxon>
        <taxon>Aconoidasida</taxon>
        <taxon>Haemosporida</taxon>
        <taxon>Plasmodiidae</taxon>
        <taxon>Plasmodium</taxon>
        <taxon>Plasmodium (Laverania)</taxon>
    </lineage>
</organism>
<dbReference type="Pfam" id="PF22672">
    <property type="entry name" value="DBL_C"/>
    <property type="match status" value="2"/>
</dbReference>
<dbReference type="GO" id="GO:0016020">
    <property type="term" value="C:membrane"/>
    <property type="evidence" value="ECO:0007669"/>
    <property type="project" value="InterPro"/>
</dbReference>
<feature type="domain" description="Duffy-binding-like" evidence="6">
    <location>
        <begin position="14"/>
        <end position="127"/>
    </location>
</feature>
<feature type="region of interest" description="Disordered" evidence="1">
    <location>
        <begin position="369"/>
        <end position="398"/>
    </location>
</feature>
<feature type="domain" description="Duffy-antigen binding" evidence="4">
    <location>
        <begin position="287"/>
        <end position="491"/>
    </location>
</feature>
<feature type="domain" description="Cysteine-rich interdomain region 1 gamma" evidence="5">
    <location>
        <begin position="753"/>
        <end position="804"/>
    </location>
</feature>
<proteinExistence type="predicted"/>
<feature type="region of interest" description="Disordered" evidence="1">
    <location>
        <begin position="647"/>
        <end position="668"/>
    </location>
</feature>
<feature type="compositionally biased region" description="Basic and acidic residues" evidence="1">
    <location>
        <begin position="979"/>
        <end position="988"/>
    </location>
</feature>